<dbReference type="InterPro" id="IPR019520">
    <property type="entry name" value="Ribosomal_mS23_met"/>
</dbReference>
<reference evidence="9" key="2">
    <citation type="submission" date="2020-05" db="UniProtKB">
        <authorList>
            <consortium name="EnsemblMetazoa"/>
        </authorList>
    </citation>
    <scope>IDENTIFICATION</scope>
    <source>
        <strain evidence="9">WRAIR2</strain>
    </source>
</reference>
<evidence type="ECO:0000313" key="10">
    <source>
        <dbReference type="Proteomes" id="UP000075884"/>
    </source>
</evidence>
<dbReference type="InterPro" id="IPR059242">
    <property type="entry name" value="mS23_dom"/>
</dbReference>
<dbReference type="GO" id="GO:0005739">
    <property type="term" value="C:mitochondrion"/>
    <property type="evidence" value="ECO:0007669"/>
    <property type="project" value="InterPro"/>
</dbReference>
<dbReference type="EnsemblMetazoa" id="ADIR003428-RA">
    <property type="protein sequence ID" value="ADIR003428-PA"/>
    <property type="gene ID" value="ADIR003428"/>
</dbReference>
<evidence type="ECO:0000256" key="4">
    <source>
        <dbReference type="ARBA" id="ARBA00023128"/>
    </source>
</evidence>
<keyword evidence="5" id="KW-0687">Ribonucleoprotein</keyword>
<feature type="domain" description="Small ribosomal subunit protein mS23 conserved" evidence="8">
    <location>
        <begin position="2"/>
        <end position="124"/>
    </location>
</feature>
<dbReference type="PANTHER" id="PTHR15925:SF2">
    <property type="entry name" value="SMALL RIBOSOMAL SUBUNIT PROTEIN MS23"/>
    <property type="match status" value="1"/>
</dbReference>
<dbReference type="GO" id="GO:0006412">
    <property type="term" value="P:translation"/>
    <property type="evidence" value="ECO:0007669"/>
    <property type="project" value="InterPro"/>
</dbReference>
<dbReference type="PANTHER" id="PTHR15925">
    <property type="entry name" value="MITOCHONDRIAL RIBOSOMAL PROTEIN S23"/>
    <property type="match status" value="1"/>
</dbReference>
<keyword evidence="4" id="KW-0496">Mitochondrion</keyword>
<dbReference type="InterPro" id="IPR023611">
    <property type="entry name" value="mS23_dom_met"/>
</dbReference>
<keyword evidence="10" id="KW-1185">Reference proteome</keyword>
<evidence type="ECO:0000256" key="6">
    <source>
        <dbReference type="ARBA" id="ARBA00035137"/>
    </source>
</evidence>
<reference evidence="10" key="1">
    <citation type="submission" date="2013-03" db="EMBL/GenBank/DDBJ databases">
        <title>The Genome Sequence of Anopheles dirus WRAIR2.</title>
        <authorList>
            <consortium name="The Broad Institute Genomics Platform"/>
            <person name="Neafsey D.E."/>
            <person name="Walton C."/>
            <person name="Walker B."/>
            <person name="Young S.K."/>
            <person name="Zeng Q."/>
            <person name="Gargeya S."/>
            <person name="Fitzgerald M."/>
            <person name="Haas B."/>
            <person name="Abouelleil A."/>
            <person name="Allen A.W."/>
            <person name="Alvarado L."/>
            <person name="Arachchi H.M."/>
            <person name="Berlin A.M."/>
            <person name="Chapman S.B."/>
            <person name="Gainer-Dewar J."/>
            <person name="Goldberg J."/>
            <person name="Griggs A."/>
            <person name="Gujja S."/>
            <person name="Hansen M."/>
            <person name="Howarth C."/>
            <person name="Imamovic A."/>
            <person name="Ireland A."/>
            <person name="Larimer J."/>
            <person name="McCowan C."/>
            <person name="Murphy C."/>
            <person name="Pearson M."/>
            <person name="Poon T.W."/>
            <person name="Priest M."/>
            <person name="Roberts A."/>
            <person name="Saif S."/>
            <person name="Shea T."/>
            <person name="Sisk P."/>
            <person name="Sykes S."/>
            <person name="Wortman J."/>
            <person name="Nusbaum C."/>
            <person name="Birren B."/>
        </authorList>
    </citation>
    <scope>NUCLEOTIDE SEQUENCE [LARGE SCALE GENOMIC DNA]</scope>
    <source>
        <strain evidence="10">WRAIR2</strain>
    </source>
</reference>
<evidence type="ECO:0000256" key="2">
    <source>
        <dbReference type="ARBA" id="ARBA00009864"/>
    </source>
</evidence>
<evidence type="ECO:0000256" key="5">
    <source>
        <dbReference type="ARBA" id="ARBA00023274"/>
    </source>
</evidence>
<proteinExistence type="inferred from homology"/>
<feature type="region of interest" description="Disordered" evidence="7">
    <location>
        <begin position="124"/>
        <end position="165"/>
    </location>
</feature>
<comment type="subcellular location">
    <subcellularLocation>
        <location evidence="1">Mitochondrion</location>
    </subcellularLocation>
</comment>
<keyword evidence="3" id="KW-0689">Ribosomal protein</keyword>
<dbReference type="AlphaFoldDB" id="A0A182N705"/>
<dbReference type="GO" id="GO:0003735">
    <property type="term" value="F:structural constituent of ribosome"/>
    <property type="evidence" value="ECO:0007669"/>
    <property type="project" value="InterPro"/>
</dbReference>
<dbReference type="VEuPathDB" id="VectorBase:ADIR003428"/>
<feature type="compositionally biased region" description="Basic and acidic residues" evidence="7">
    <location>
        <begin position="124"/>
        <end position="135"/>
    </location>
</feature>
<sequence length="165" mass="18934">MANSRLEKIGTIITRTQGLIKSGAMKFDERPLWYDIVNAFPPREEPRYDRPAPKIRVRQLFYQEDVVRAKFHKSGKAAFAVNLLDNNNRTPAQHFIEIYQNLSTQGALDEEKVFETAMDLLDDKMRQQRADKKAPESGVLEQQPKVANAPEDSGKTVKLQDIFKD</sequence>
<dbReference type="Proteomes" id="UP000075884">
    <property type="component" value="Unassembled WGS sequence"/>
</dbReference>
<comment type="similarity">
    <text evidence="2">Belongs to the mitochondrion-specific ribosomal protein mS23 family.</text>
</comment>
<dbReference type="GO" id="GO:0005840">
    <property type="term" value="C:ribosome"/>
    <property type="evidence" value="ECO:0007669"/>
    <property type="project" value="InterPro"/>
</dbReference>
<protein>
    <recommendedName>
        <fullName evidence="6">Small ribosomal subunit protein mS23</fullName>
    </recommendedName>
</protein>
<dbReference type="Pfam" id="PF10484">
    <property type="entry name" value="MRP-S23"/>
    <property type="match status" value="1"/>
</dbReference>
<name>A0A182N705_9DIPT</name>
<evidence type="ECO:0000259" key="8">
    <source>
        <dbReference type="Pfam" id="PF10484"/>
    </source>
</evidence>
<evidence type="ECO:0000256" key="1">
    <source>
        <dbReference type="ARBA" id="ARBA00004173"/>
    </source>
</evidence>
<accession>A0A182N705</accession>
<organism evidence="9 10">
    <name type="scientific">Anopheles dirus</name>
    <dbReference type="NCBI Taxonomy" id="7168"/>
    <lineage>
        <taxon>Eukaryota</taxon>
        <taxon>Metazoa</taxon>
        <taxon>Ecdysozoa</taxon>
        <taxon>Arthropoda</taxon>
        <taxon>Hexapoda</taxon>
        <taxon>Insecta</taxon>
        <taxon>Pterygota</taxon>
        <taxon>Neoptera</taxon>
        <taxon>Endopterygota</taxon>
        <taxon>Diptera</taxon>
        <taxon>Nematocera</taxon>
        <taxon>Culicoidea</taxon>
        <taxon>Culicidae</taxon>
        <taxon>Anophelinae</taxon>
        <taxon>Anopheles</taxon>
    </lineage>
</organism>
<evidence type="ECO:0000256" key="7">
    <source>
        <dbReference type="SAM" id="MobiDB-lite"/>
    </source>
</evidence>
<dbReference type="CDD" id="cd23701">
    <property type="entry name" value="At1g26750"/>
    <property type="match status" value="1"/>
</dbReference>
<dbReference type="STRING" id="7168.A0A182N705"/>
<evidence type="ECO:0000256" key="3">
    <source>
        <dbReference type="ARBA" id="ARBA00022980"/>
    </source>
</evidence>
<evidence type="ECO:0000313" key="9">
    <source>
        <dbReference type="EnsemblMetazoa" id="ADIR003428-PA"/>
    </source>
</evidence>